<feature type="region of interest" description="Disordered" evidence="1">
    <location>
        <begin position="168"/>
        <end position="196"/>
    </location>
</feature>
<dbReference type="InterPro" id="IPR040202">
    <property type="entry name" value="Brl1/Brr6"/>
</dbReference>
<evidence type="ECO:0000313" key="5">
    <source>
        <dbReference type="Proteomes" id="UP000566819"/>
    </source>
</evidence>
<protein>
    <recommendedName>
        <fullName evidence="3">Brl1/Brr6 domain-containing protein</fullName>
    </recommendedName>
</protein>
<dbReference type="AlphaFoldDB" id="A0A8H4W5G5"/>
<keyword evidence="2" id="KW-0472">Membrane</keyword>
<sequence>MFSNLQTQKRSHESPMDWEWQTKGPTDPNSPFPQFKLQGQKPSFESPKPSSSFIGASSTPAAPFRNPSFTTPRKPFDPDLFSEASGAESSPADNADIDTPERPTTSSAMTTFSGNSEKKPLFGKYGAGFLGSSPGRAEQRRGKYGSAIVHKVRKRKRIERDYAVVKSLRNDSGSESDSGDSRPKSRASNGKGGNQQNWFSSFISGVESRPTLPETLSKYTQLGMNFFLLSLFIFSIYTFWSAVKSDIDKEAENLRAEVIAEMTKCSRDYVENACGHDRRLPALESVCHAWGQCMNRDPNSIGKAKVSAQTFAQIFNNFVEPISYKAMIFVVIIATSCIVANNLAFGMFRAKASMPAAQPYFPPPPQNFQWGVPPQTPQHNNVAHDTWTGQNFQAIMPSQTPSHKSPSKGSRSPSKAYRSPSKGELY</sequence>
<gene>
    <name evidence="4" type="ORF">G7Y89_g3143</name>
</gene>
<dbReference type="PANTHER" id="PTHR28136">
    <property type="entry name" value="NUCLEUS EXPORT PROTEIN BRR6"/>
    <property type="match status" value="1"/>
</dbReference>
<feature type="domain" description="Brl1/Brr6" evidence="3">
    <location>
        <begin position="216"/>
        <end position="349"/>
    </location>
</feature>
<feature type="compositionally biased region" description="Polar residues" evidence="1">
    <location>
        <begin position="102"/>
        <end position="115"/>
    </location>
</feature>
<feature type="compositionally biased region" description="Low complexity" evidence="1">
    <location>
        <begin position="41"/>
        <end position="53"/>
    </location>
</feature>
<feature type="compositionally biased region" description="Low complexity" evidence="1">
    <location>
        <begin position="401"/>
        <end position="415"/>
    </location>
</feature>
<feature type="region of interest" description="Disordered" evidence="1">
    <location>
        <begin position="394"/>
        <end position="426"/>
    </location>
</feature>
<keyword evidence="5" id="KW-1185">Reference proteome</keyword>
<name>A0A8H4W5G5_9HELO</name>
<keyword evidence="2" id="KW-0812">Transmembrane</keyword>
<dbReference type="Pfam" id="PF10104">
    <property type="entry name" value="Brr6_like_C_C"/>
    <property type="match status" value="1"/>
</dbReference>
<accession>A0A8H4W5G5</accession>
<evidence type="ECO:0000313" key="4">
    <source>
        <dbReference type="EMBL" id="KAF4634963.1"/>
    </source>
</evidence>
<dbReference type="InterPro" id="IPR018767">
    <property type="entry name" value="Brl1/Brr6_dom"/>
</dbReference>
<dbReference type="PANTHER" id="PTHR28136:SF1">
    <property type="entry name" value="NUCLEUS EXPORT PROTEIN BRL1"/>
    <property type="match status" value="1"/>
</dbReference>
<dbReference type="GO" id="GO:0006998">
    <property type="term" value="P:nuclear envelope organization"/>
    <property type="evidence" value="ECO:0007669"/>
    <property type="project" value="InterPro"/>
</dbReference>
<evidence type="ECO:0000259" key="3">
    <source>
        <dbReference type="SMART" id="SM01042"/>
    </source>
</evidence>
<dbReference type="EMBL" id="JAAMPI010000149">
    <property type="protein sequence ID" value="KAF4634963.1"/>
    <property type="molecule type" value="Genomic_DNA"/>
</dbReference>
<keyword evidence="2" id="KW-1133">Transmembrane helix</keyword>
<dbReference type="OrthoDB" id="5961at2759"/>
<evidence type="ECO:0000256" key="2">
    <source>
        <dbReference type="SAM" id="Phobius"/>
    </source>
</evidence>
<proteinExistence type="predicted"/>
<dbReference type="SMART" id="SM01042">
    <property type="entry name" value="Brr6_like_C_C"/>
    <property type="match status" value="1"/>
</dbReference>
<feature type="region of interest" description="Disordered" evidence="1">
    <location>
        <begin position="1"/>
        <end position="117"/>
    </location>
</feature>
<dbReference type="Proteomes" id="UP000566819">
    <property type="component" value="Unassembled WGS sequence"/>
</dbReference>
<organism evidence="4 5">
    <name type="scientific">Cudoniella acicularis</name>
    <dbReference type="NCBI Taxonomy" id="354080"/>
    <lineage>
        <taxon>Eukaryota</taxon>
        <taxon>Fungi</taxon>
        <taxon>Dikarya</taxon>
        <taxon>Ascomycota</taxon>
        <taxon>Pezizomycotina</taxon>
        <taxon>Leotiomycetes</taxon>
        <taxon>Helotiales</taxon>
        <taxon>Tricladiaceae</taxon>
        <taxon>Cudoniella</taxon>
    </lineage>
</organism>
<comment type="caution">
    <text evidence="4">The sequence shown here is derived from an EMBL/GenBank/DDBJ whole genome shotgun (WGS) entry which is preliminary data.</text>
</comment>
<dbReference type="GO" id="GO:0055088">
    <property type="term" value="P:lipid homeostasis"/>
    <property type="evidence" value="ECO:0007669"/>
    <property type="project" value="InterPro"/>
</dbReference>
<reference evidence="4 5" key="1">
    <citation type="submission" date="2020-03" db="EMBL/GenBank/DDBJ databases">
        <title>Draft Genome Sequence of Cudoniella acicularis.</title>
        <authorList>
            <person name="Buettner E."/>
            <person name="Kellner H."/>
        </authorList>
    </citation>
    <scope>NUCLEOTIDE SEQUENCE [LARGE SCALE GENOMIC DNA]</scope>
    <source>
        <strain evidence="4 5">DSM 108380</strain>
    </source>
</reference>
<dbReference type="GO" id="GO:0031965">
    <property type="term" value="C:nuclear membrane"/>
    <property type="evidence" value="ECO:0007669"/>
    <property type="project" value="InterPro"/>
</dbReference>
<feature type="transmembrane region" description="Helical" evidence="2">
    <location>
        <begin position="326"/>
        <end position="345"/>
    </location>
</feature>
<evidence type="ECO:0000256" key="1">
    <source>
        <dbReference type="SAM" id="MobiDB-lite"/>
    </source>
</evidence>
<feature type="transmembrane region" description="Helical" evidence="2">
    <location>
        <begin position="222"/>
        <end position="240"/>
    </location>
</feature>